<sequence>MPDDLDAPAILSLLKRRDNTLNESVRAHSGVRLSGWRSVLQGSSGNTSTQFHYGAPDDIRPSIIKRTYTISNYGIIIFAMVAIVTTVISSLTPPIEEKHTSFSFFVFHDISKQT</sequence>
<keyword evidence="1" id="KW-0472">Membrane</keyword>
<reference evidence="2" key="3">
    <citation type="submission" date="2023-05" db="EMBL/GenBank/DDBJ databases">
        <authorList>
            <person name="Smith C.H."/>
        </authorList>
    </citation>
    <scope>NUCLEOTIDE SEQUENCE</scope>
    <source>
        <strain evidence="2">CHS0354</strain>
        <tissue evidence="2">Mantle</tissue>
    </source>
</reference>
<name>A0AAE0W0B4_9BIVA</name>
<comment type="caution">
    <text evidence="2">The sequence shown here is derived from an EMBL/GenBank/DDBJ whole genome shotgun (WGS) entry which is preliminary data.</text>
</comment>
<feature type="transmembrane region" description="Helical" evidence="1">
    <location>
        <begin position="70"/>
        <end position="91"/>
    </location>
</feature>
<proteinExistence type="predicted"/>
<reference evidence="2" key="1">
    <citation type="journal article" date="2021" name="Genome Biol. Evol.">
        <title>A High-Quality Reference Genome for a Parasitic Bivalve with Doubly Uniparental Inheritance (Bivalvia: Unionida).</title>
        <authorList>
            <person name="Smith C.H."/>
        </authorList>
    </citation>
    <scope>NUCLEOTIDE SEQUENCE</scope>
    <source>
        <strain evidence="2">CHS0354</strain>
    </source>
</reference>
<dbReference type="AlphaFoldDB" id="A0AAE0W0B4"/>
<reference evidence="2" key="2">
    <citation type="journal article" date="2021" name="Genome Biol. Evol.">
        <title>Developing a high-quality reference genome for a parasitic bivalve with doubly uniparental inheritance (Bivalvia: Unionida).</title>
        <authorList>
            <person name="Smith C.H."/>
        </authorList>
    </citation>
    <scope>NUCLEOTIDE SEQUENCE</scope>
    <source>
        <strain evidence="2">CHS0354</strain>
        <tissue evidence="2">Mantle</tissue>
    </source>
</reference>
<organism evidence="2 3">
    <name type="scientific">Potamilus streckersoni</name>
    <dbReference type="NCBI Taxonomy" id="2493646"/>
    <lineage>
        <taxon>Eukaryota</taxon>
        <taxon>Metazoa</taxon>
        <taxon>Spiralia</taxon>
        <taxon>Lophotrochozoa</taxon>
        <taxon>Mollusca</taxon>
        <taxon>Bivalvia</taxon>
        <taxon>Autobranchia</taxon>
        <taxon>Heteroconchia</taxon>
        <taxon>Palaeoheterodonta</taxon>
        <taxon>Unionida</taxon>
        <taxon>Unionoidea</taxon>
        <taxon>Unionidae</taxon>
        <taxon>Ambleminae</taxon>
        <taxon>Lampsilini</taxon>
        <taxon>Potamilus</taxon>
    </lineage>
</organism>
<keyword evidence="1" id="KW-0812">Transmembrane</keyword>
<protein>
    <submittedName>
        <fullName evidence="2">Uncharacterized protein</fullName>
    </submittedName>
</protein>
<dbReference type="Proteomes" id="UP001195483">
    <property type="component" value="Unassembled WGS sequence"/>
</dbReference>
<keyword evidence="1" id="KW-1133">Transmembrane helix</keyword>
<accession>A0AAE0W0B4</accession>
<evidence type="ECO:0000313" key="3">
    <source>
        <dbReference type="Proteomes" id="UP001195483"/>
    </source>
</evidence>
<evidence type="ECO:0000313" key="2">
    <source>
        <dbReference type="EMBL" id="KAK3595787.1"/>
    </source>
</evidence>
<dbReference type="EMBL" id="JAEAOA010001512">
    <property type="protein sequence ID" value="KAK3595787.1"/>
    <property type="molecule type" value="Genomic_DNA"/>
</dbReference>
<gene>
    <name evidence="2" type="ORF">CHS0354_025423</name>
</gene>
<evidence type="ECO:0000256" key="1">
    <source>
        <dbReference type="SAM" id="Phobius"/>
    </source>
</evidence>
<keyword evidence="3" id="KW-1185">Reference proteome</keyword>